<feature type="region of interest" description="Disordered" evidence="1">
    <location>
        <begin position="1"/>
        <end position="31"/>
    </location>
</feature>
<feature type="domain" description="Putative zinc-finger" evidence="2">
    <location>
        <begin position="34"/>
        <end position="68"/>
    </location>
</feature>
<keyword evidence="4" id="KW-1185">Reference proteome</keyword>
<proteinExistence type="predicted"/>
<dbReference type="RefSeq" id="WP_145244359.1">
    <property type="nucleotide sequence ID" value="NZ_CP036273.1"/>
</dbReference>
<protein>
    <recommendedName>
        <fullName evidence="2">Putative zinc-finger domain-containing protein</fullName>
    </recommendedName>
</protein>
<dbReference type="InterPro" id="IPR041916">
    <property type="entry name" value="Anti_sigma_zinc_sf"/>
</dbReference>
<evidence type="ECO:0000256" key="1">
    <source>
        <dbReference type="SAM" id="MobiDB-lite"/>
    </source>
</evidence>
<name>A0A517Y2Y3_9BACT</name>
<accession>A0A517Y2Y3</accession>
<evidence type="ECO:0000313" key="3">
    <source>
        <dbReference type="EMBL" id="QDU24176.1"/>
    </source>
</evidence>
<reference evidence="3 4" key="1">
    <citation type="submission" date="2019-02" db="EMBL/GenBank/DDBJ databases">
        <title>Deep-cultivation of Planctomycetes and their phenomic and genomic characterization uncovers novel biology.</title>
        <authorList>
            <person name="Wiegand S."/>
            <person name="Jogler M."/>
            <person name="Boedeker C."/>
            <person name="Pinto D."/>
            <person name="Vollmers J."/>
            <person name="Rivas-Marin E."/>
            <person name="Kohn T."/>
            <person name="Peeters S.H."/>
            <person name="Heuer A."/>
            <person name="Rast P."/>
            <person name="Oberbeckmann S."/>
            <person name="Bunk B."/>
            <person name="Jeske O."/>
            <person name="Meyerdierks A."/>
            <person name="Storesund J.E."/>
            <person name="Kallscheuer N."/>
            <person name="Luecker S."/>
            <person name="Lage O.M."/>
            <person name="Pohl T."/>
            <person name="Merkel B.J."/>
            <person name="Hornburger P."/>
            <person name="Mueller R.-W."/>
            <person name="Bruemmer F."/>
            <person name="Labrenz M."/>
            <person name="Spormann A.M."/>
            <person name="Op den Camp H."/>
            <person name="Overmann J."/>
            <person name="Amann R."/>
            <person name="Jetten M.S.M."/>
            <person name="Mascher T."/>
            <person name="Medema M.H."/>
            <person name="Devos D.P."/>
            <person name="Kaster A.-K."/>
            <person name="Ovreas L."/>
            <person name="Rohde M."/>
            <person name="Galperin M.Y."/>
            <person name="Jogler C."/>
        </authorList>
    </citation>
    <scope>NUCLEOTIDE SEQUENCE [LARGE SCALE GENOMIC DNA]</scope>
    <source>
        <strain evidence="3 4">ETA_A1</strain>
    </source>
</reference>
<feature type="compositionally biased region" description="Pro residues" evidence="1">
    <location>
        <begin position="1"/>
        <end position="10"/>
    </location>
</feature>
<dbReference type="Proteomes" id="UP000319576">
    <property type="component" value="Chromosome"/>
</dbReference>
<evidence type="ECO:0000259" key="2">
    <source>
        <dbReference type="Pfam" id="PF13490"/>
    </source>
</evidence>
<dbReference type="EMBL" id="CP036273">
    <property type="protein sequence ID" value="QDU24176.1"/>
    <property type="molecule type" value="Genomic_DNA"/>
</dbReference>
<dbReference type="Pfam" id="PF13490">
    <property type="entry name" value="zf-HC2"/>
    <property type="match status" value="1"/>
</dbReference>
<evidence type="ECO:0000313" key="4">
    <source>
        <dbReference type="Proteomes" id="UP000319576"/>
    </source>
</evidence>
<dbReference type="OrthoDB" id="5185837at2"/>
<gene>
    <name evidence="3" type="ORF">ETAA1_61900</name>
</gene>
<dbReference type="KEGG" id="uli:ETAA1_61900"/>
<dbReference type="AlphaFoldDB" id="A0A517Y2Y3"/>
<organism evidence="3 4">
    <name type="scientific">Urbifossiella limnaea</name>
    <dbReference type="NCBI Taxonomy" id="2528023"/>
    <lineage>
        <taxon>Bacteria</taxon>
        <taxon>Pseudomonadati</taxon>
        <taxon>Planctomycetota</taxon>
        <taxon>Planctomycetia</taxon>
        <taxon>Gemmatales</taxon>
        <taxon>Gemmataceae</taxon>
        <taxon>Urbifossiella</taxon>
    </lineage>
</organism>
<dbReference type="Gene3D" id="1.10.10.1320">
    <property type="entry name" value="Anti-sigma factor, zinc-finger domain"/>
    <property type="match status" value="1"/>
</dbReference>
<sequence length="125" mass="13587">MNSDEPPTPAPYTGMPSDPGRGASPETEGATADCERVVGAMGFYLTHELTIEERLSLDSHFSGCPACRRAAEEYAEVIRLARTLPPPALPPGVEQRLREMITHATRAPNREPDCSLDETVVGPLW</sequence>
<dbReference type="InterPro" id="IPR027383">
    <property type="entry name" value="Znf_put"/>
</dbReference>